<comment type="caution">
    <text evidence="1">The sequence shown here is derived from an EMBL/GenBank/DDBJ whole genome shotgun (WGS) entry which is preliminary data.</text>
</comment>
<organism evidence="1 2">
    <name type="scientific">Deinococcus multiflagellatus</name>
    <dbReference type="NCBI Taxonomy" id="1656887"/>
    <lineage>
        <taxon>Bacteria</taxon>
        <taxon>Thermotogati</taxon>
        <taxon>Deinococcota</taxon>
        <taxon>Deinococci</taxon>
        <taxon>Deinococcales</taxon>
        <taxon>Deinococcaceae</taxon>
        <taxon>Deinococcus</taxon>
    </lineage>
</organism>
<reference evidence="2" key="1">
    <citation type="journal article" date="2019" name="Int. J. Syst. Evol. Microbiol.">
        <title>The Global Catalogue of Microorganisms (GCM) 10K type strain sequencing project: providing services to taxonomists for standard genome sequencing and annotation.</title>
        <authorList>
            <consortium name="The Broad Institute Genomics Platform"/>
            <consortium name="The Broad Institute Genome Sequencing Center for Infectious Disease"/>
            <person name="Wu L."/>
            <person name="Ma J."/>
        </authorList>
    </citation>
    <scope>NUCLEOTIDE SEQUENCE [LARGE SCALE GENOMIC DNA]</scope>
    <source>
        <strain evidence="2">CCUG 63830</strain>
    </source>
</reference>
<evidence type="ECO:0000313" key="1">
    <source>
        <dbReference type="EMBL" id="MFC6663067.1"/>
    </source>
</evidence>
<sequence length="92" mass="9919">MSALRFLTLLLRGELAVISTAPLDLLDPDHERLEINATWNRATGEGRVITNMSRRVAAELHTDLCTVAAPAPSTRAFTAHLGVAAYRHGGKA</sequence>
<dbReference type="RefSeq" id="WP_224612010.1">
    <property type="nucleotide sequence ID" value="NZ_JAIQXV010000022.1"/>
</dbReference>
<dbReference type="EMBL" id="JBHSWB010000002">
    <property type="protein sequence ID" value="MFC6663067.1"/>
    <property type="molecule type" value="Genomic_DNA"/>
</dbReference>
<gene>
    <name evidence="1" type="ORF">ACFP90_23770</name>
</gene>
<accession>A0ABW1ZU50</accession>
<dbReference type="Proteomes" id="UP001596317">
    <property type="component" value="Unassembled WGS sequence"/>
</dbReference>
<proteinExistence type="predicted"/>
<name>A0ABW1ZU50_9DEIO</name>
<evidence type="ECO:0000313" key="2">
    <source>
        <dbReference type="Proteomes" id="UP001596317"/>
    </source>
</evidence>
<protein>
    <submittedName>
        <fullName evidence="1">Uncharacterized protein</fullName>
    </submittedName>
</protein>
<keyword evidence="2" id="KW-1185">Reference proteome</keyword>